<evidence type="ECO:0000313" key="1">
    <source>
        <dbReference type="EMBL" id="SMY33707.1"/>
    </source>
</evidence>
<reference evidence="2" key="1">
    <citation type="submission" date="2017-06" db="EMBL/GenBank/DDBJ databases">
        <authorList>
            <person name="Rodrigo-Torres L."/>
            <person name="Arahal R.D."/>
            <person name="Lucena T."/>
        </authorList>
    </citation>
    <scope>NUCLEOTIDE SEQUENCE [LARGE SCALE GENOMIC DNA]</scope>
    <source>
        <strain evidence="2">CECT 9190</strain>
    </source>
</reference>
<organism evidence="1 2">
    <name type="scientific">Photobacterium malacitanum</name>
    <dbReference type="NCBI Taxonomy" id="2204294"/>
    <lineage>
        <taxon>Bacteria</taxon>
        <taxon>Pseudomonadati</taxon>
        <taxon>Pseudomonadota</taxon>
        <taxon>Gammaproteobacteria</taxon>
        <taxon>Vibrionales</taxon>
        <taxon>Vibrionaceae</taxon>
        <taxon>Photobacterium</taxon>
    </lineage>
</organism>
<dbReference type="AlphaFoldDB" id="A0A1Y6MAV7"/>
<dbReference type="RefSeq" id="WP_159458362.1">
    <property type="nucleotide sequence ID" value="NZ_FYAK01000002.1"/>
</dbReference>
<dbReference type="EMBL" id="FYAK01000002">
    <property type="protein sequence ID" value="SMY33707.1"/>
    <property type="molecule type" value="Genomic_DNA"/>
</dbReference>
<keyword evidence="2" id="KW-1185">Reference proteome</keyword>
<name>A0A1Y6MAV7_9GAMM</name>
<gene>
    <name evidence="1" type="ORF">PMAL9190_01166</name>
</gene>
<protein>
    <submittedName>
        <fullName evidence="1">Uncharacterized protein</fullName>
    </submittedName>
</protein>
<evidence type="ECO:0000313" key="2">
    <source>
        <dbReference type="Proteomes" id="UP000195963"/>
    </source>
</evidence>
<sequence>MKTSILITKKVKYQLQKKLQEVRVAILCGNKEKLPQLFIELESEQKKFEQSYSKKKG</sequence>
<dbReference type="Proteomes" id="UP000195963">
    <property type="component" value="Unassembled WGS sequence"/>
</dbReference>
<accession>A0A1Y6MAV7</accession>
<proteinExistence type="predicted"/>